<comment type="caution">
    <text evidence="7">The sequence shown here is derived from an EMBL/GenBank/DDBJ whole genome shotgun (WGS) entry which is preliminary data.</text>
</comment>
<evidence type="ECO:0000313" key="8">
    <source>
        <dbReference type="Proteomes" id="UP000322244"/>
    </source>
</evidence>
<dbReference type="InterPro" id="IPR011629">
    <property type="entry name" value="CobW-like_C"/>
</dbReference>
<reference evidence="7 8" key="1">
    <citation type="submission" date="2019-07" db="EMBL/GenBank/DDBJ databases">
        <title>Rhodococcus cavernicolus sp. nov., isolated from a cave.</title>
        <authorList>
            <person name="Lee S.D."/>
        </authorList>
    </citation>
    <scope>NUCLEOTIDE SEQUENCE [LARGE SCALE GENOMIC DNA]</scope>
    <source>
        <strain evidence="7 8">C1-24</strain>
    </source>
</reference>
<dbReference type="PANTHER" id="PTHR13748">
    <property type="entry name" value="COBW-RELATED"/>
    <property type="match status" value="1"/>
</dbReference>
<evidence type="ECO:0000259" key="6">
    <source>
        <dbReference type="SMART" id="SM00833"/>
    </source>
</evidence>
<evidence type="ECO:0000256" key="3">
    <source>
        <dbReference type="ARBA" id="ARBA00023186"/>
    </source>
</evidence>
<dbReference type="GO" id="GO:0016787">
    <property type="term" value="F:hydrolase activity"/>
    <property type="evidence" value="ECO:0007669"/>
    <property type="project" value="UniProtKB-KW"/>
</dbReference>
<evidence type="ECO:0000256" key="5">
    <source>
        <dbReference type="ARBA" id="ARBA00049117"/>
    </source>
</evidence>
<dbReference type="Proteomes" id="UP000322244">
    <property type="component" value="Unassembled WGS sequence"/>
</dbReference>
<evidence type="ECO:0000256" key="4">
    <source>
        <dbReference type="ARBA" id="ARBA00034320"/>
    </source>
</evidence>
<proteinExistence type="inferred from homology"/>
<evidence type="ECO:0000313" key="7">
    <source>
        <dbReference type="EMBL" id="KAA0024118.1"/>
    </source>
</evidence>
<evidence type="ECO:0000256" key="1">
    <source>
        <dbReference type="ARBA" id="ARBA00022741"/>
    </source>
</evidence>
<name>A0A5A7SD88_9NOCA</name>
<comment type="similarity">
    <text evidence="4">Belongs to the SIMIBI class G3E GTPase family. ZNG1 subfamily.</text>
</comment>
<dbReference type="Gene3D" id="3.40.50.300">
    <property type="entry name" value="P-loop containing nucleotide triphosphate hydrolases"/>
    <property type="match status" value="1"/>
</dbReference>
<keyword evidence="1" id="KW-0547">Nucleotide-binding</keyword>
<keyword evidence="8" id="KW-1185">Reference proteome</keyword>
<protein>
    <submittedName>
        <fullName evidence="7">GTP-binding protein</fullName>
    </submittedName>
</protein>
<dbReference type="RefSeq" id="WP_149429278.1">
    <property type="nucleotide sequence ID" value="NZ_VLNY01000002.1"/>
</dbReference>
<dbReference type="InterPro" id="IPR051316">
    <property type="entry name" value="Zinc-reg_GTPase_activator"/>
</dbReference>
<dbReference type="SUPFAM" id="SSF90002">
    <property type="entry name" value="Hypothetical protein YjiA, C-terminal domain"/>
    <property type="match status" value="1"/>
</dbReference>
<dbReference type="GO" id="GO:0000166">
    <property type="term" value="F:nucleotide binding"/>
    <property type="evidence" value="ECO:0007669"/>
    <property type="project" value="UniProtKB-KW"/>
</dbReference>
<dbReference type="GO" id="GO:0005737">
    <property type="term" value="C:cytoplasm"/>
    <property type="evidence" value="ECO:0007669"/>
    <property type="project" value="TreeGrafter"/>
</dbReference>
<dbReference type="SMART" id="SM00833">
    <property type="entry name" value="CobW_C"/>
    <property type="match status" value="1"/>
</dbReference>
<dbReference type="EMBL" id="VLNY01000002">
    <property type="protein sequence ID" value="KAA0024118.1"/>
    <property type="molecule type" value="Genomic_DNA"/>
</dbReference>
<dbReference type="CDD" id="cd03112">
    <property type="entry name" value="CobW-like"/>
    <property type="match status" value="1"/>
</dbReference>
<dbReference type="InterPro" id="IPR003495">
    <property type="entry name" value="CobW/HypB/UreG_nucleotide-bd"/>
</dbReference>
<sequence length="341" mass="37515">MKRQIPVVVVAGYLGSGKTTLLNHLLRNNGGTRIGVVVNDFGAINIDSMLVAGQVDSMVSLGNGCLCCAVDVSEMDGLFDRLTGPRSPIDVIVVEASGLAEPKSLIRLVLGSENQRIAYGGLVELVDAAEFVDTRARHPEIDQHLQLADLIVLNKVDRIDAEQLSFVSTSIAELVGAVPIYPTSNGVLDPALLFDKPAVAEKPMVAEQLTLDQLIEHDHHDDHRHLHDGYDHVEFTAERPLDPRALIDFVEEPPRGLFRAKGFLAFAVAGESRKFVLHVVGRHIRLQPTRWTRGERRVSQLVLIGTGLDEADIRNRLHACVHPSPDLLDENAMLNLQRYLI</sequence>
<dbReference type="AlphaFoldDB" id="A0A5A7SD88"/>
<comment type="catalytic activity">
    <reaction evidence="5">
        <text>GTP + H2O = GDP + phosphate + H(+)</text>
        <dbReference type="Rhea" id="RHEA:19669"/>
        <dbReference type="ChEBI" id="CHEBI:15377"/>
        <dbReference type="ChEBI" id="CHEBI:15378"/>
        <dbReference type="ChEBI" id="CHEBI:37565"/>
        <dbReference type="ChEBI" id="CHEBI:43474"/>
        <dbReference type="ChEBI" id="CHEBI:58189"/>
    </reaction>
    <physiologicalReaction direction="left-to-right" evidence="5">
        <dbReference type="Rhea" id="RHEA:19670"/>
    </physiologicalReaction>
</comment>
<feature type="domain" description="CobW C-terminal" evidence="6">
    <location>
        <begin position="230"/>
        <end position="321"/>
    </location>
</feature>
<dbReference type="Gene3D" id="3.30.1220.10">
    <property type="entry name" value="CobW-like, C-terminal domain"/>
    <property type="match status" value="1"/>
</dbReference>
<dbReference type="SUPFAM" id="SSF52540">
    <property type="entry name" value="P-loop containing nucleoside triphosphate hydrolases"/>
    <property type="match status" value="1"/>
</dbReference>
<dbReference type="InterPro" id="IPR027417">
    <property type="entry name" value="P-loop_NTPase"/>
</dbReference>
<accession>A0A5A7SD88</accession>
<gene>
    <name evidence="7" type="ORF">FOY51_06070</name>
</gene>
<dbReference type="OrthoDB" id="9808822at2"/>
<organism evidence="7 8">
    <name type="scientific">Antrihabitans cavernicola</name>
    <dbReference type="NCBI Taxonomy" id="2495913"/>
    <lineage>
        <taxon>Bacteria</taxon>
        <taxon>Bacillati</taxon>
        <taxon>Actinomycetota</taxon>
        <taxon>Actinomycetes</taxon>
        <taxon>Mycobacteriales</taxon>
        <taxon>Nocardiaceae</taxon>
        <taxon>Antrihabitans</taxon>
    </lineage>
</organism>
<dbReference type="Pfam" id="PF02492">
    <property type="entry name" value="cobW"/>
    <property type="match status" value="1"/>
</dbReference>
<evidence type="ECO:0000256" key="2">
    <source>
        <dbReference type="ARBA" id="ARBA00022801"/>
    </source>
</evidence>
<dbReference type="PANTHER" id="PTHR13748:SF62">
    <property type="entry name" value="COBW DOMAIN-CONTAINING PROTEIN"/>
    <property type="match status" value="1"/>
</dbReference>
<keyword evidence="2" id="KW-0378">Hydrolase</keyword>
<dbReference type="Pfam" id="PF07683">
    <property type="entry name" value="CobW_C"/>
    <property type="match status" value="1"/>
</dbReference>
<dbReference type="InterPro" id="IPR036627">
    <property type="entry name" value="CobW-likC_sf"/>
</dbReference>
<keyword evidence="3" id="KW-0143">Chaperone</keyword>